<feature type="non-terminal residue" evidence="1">
    <location>
        <position position="1"/>
    </location>
</feature>
<keyword evidence="2" id="KW-1185">Reference proteome</keyword>
<evidence type="ECO:0000313" key="1">
    <source>
        <dbReference type="EMBL" id="GMT29500.1"/>
    </source>
</evidence>
<evidence type="ECO:0000313" key="2">
    <source>
        <dbReference type="Proteomes" id="UP001432322"/>
    </source>
</evidence>
<comment type="caution">
    <text evidence="1">The sequence shown here is derived from an EMBL/GenBank/DDBJ whole genome shotgun (WGS) entry which is preliminary data.</text>
</comment>
<gene>
    <name evidence="1" type="ORF">PFISCL1PPCAC_20797</name>
</gene>
<accession>A0AAV5WFW8</accession>
<dbReference type="EMBL" id="BTSY01000005">
    <property type="protein sequence ID" value="GMT29500.1"/>
    <property type="molecule type" value="Genomic_DNA"/>
</dbReference>
<proteinExistence type="predicted"/>
<name>A0AAV5WFW8_9BILA</name>
<dbReference type="Proteomes" id="UP001432322">
    <property type="component" value="Unassembled WGS sequence"/>
</dbReference>
<feature type="non-terminal residue" evidence="1">
    <location>
        <position position="78"/>
    </location>
</feature>
<organism evidence="1 2">
    <name type="scientific">Pristionchus fissidentatus</name>
    <dbReference type="NCBI Taxonomy" id="1538716"/>
    <lineage>
        <taxon>Eukaryota</taxon>
        <taxon>Metazoa</taxon>
        <taxon>Ecdysozoa</taxon>
        <taxon>Nematoda</taxon>
        <taxon>Chromadorea</taxon>
        <taxon>Rhabditida</taxon>
        <taxon>Rhabditina</taxon>
        <taxon>Diplogasteromorpha</taxon>
        <taxon>Diplogasteroidea</taxon>
        <taxon>Neodiplogasteridae</taxon>
        <taxon>Pristionchus</taxon>
    </lineage>
</organism>
<protein>
    <submittedName>
        <fullName evidence="1">Uncharacterized protein</fullName>
    </submittedName>
</protein>
<dbReference type="AlphaFoldDB" id="A0AAV5WFW8"/>
<reference evidence="1" key="1">
    <citation type="submission" date="2023-10" db="EMBL/GenBank/DDBJ databases">
        <title>Genome assembly of Pristionchus species.</title>
        <authorList>
            <person name="Yoshida K."/>
            <person name="Sommer R.J."/>
        </authorList>
    </citation>
    <scope>NUCLEOTIDE SEQUENCE</scope>
    <source>
        <strain evidence="1">RS5133</strain>
    </source>
</reference>
<sequence>CIRLWGVTRSTLAARGFVDLSNKPMITCTLVYRMATVVPVRRVSFYCSTLSTAVSKRTIAPSETRGLAASCVNAPSVT</sequence>